<dbReference type="Pfam" id="PF13962">
    <property type="entry name" value="PGG"/>
    <property type="match status" value="1"/>
</dbReference>
<feature type="transmembrane region" description="Helical" evidence="2">
    <location>
        <begin position="701"/>
        <end position="729"/>
    </location>
</feature>
<evidence type="ECO:0000313" key="5">
    <source>
        <dbReference type="Proteomes" id="UP000245207"/>
    </source>
</evidence>
<feature type="compositionally biased region" description="Basic and acidic residues" evidence="1">
    <location>
        <begin position="183"/>
        <end position="192"/>
    </location>
</feature>
<keyword evidence="2" id="KW-0812">Transmembrane</keyword>
<evidence type="ECO:0000313" key="4">
    <source>
        <dbReference type="EMBL" id="PWA76618.1"/>
    </source>
</evidence>
<keyword evidence="2" id="KW-1133">Transmembrane helix</keyword>
<comment type="caution">
    <text evidence="4">The sequence shown here is derived from an EMBL/GenBank/DDBJ whole genome shotgun (WGS) entry which is preliminary data.</text>
</comment>
<dbReference type="InterPro" id="IPR026961">
    <property type="entry name" value="PGG_dom"/>
</dbReference>
<dbReference type="STRING" id="35608.A0A2U1NT21"/>
<dbReference type="PANTHER" id="PTHR24177:SF475">
    <property type="entry name" value="ANKYRIN REPEAT-CONTAINING DOMAIN, PGG DOMAIN PROTEIN-RELATED"/>
    <property type="match status" value="1"/>
</dbReference>
<evidence type="ECO:0000256" key="2">
    <source>
        <dbReference type="SAM" id="Phobius"/>
    </source>
</evidence>
<dbReference type="GO" id="GO:0016020">
    <property type="term" value="C:membrane"/>
    <property type="evidence" value="ECO:0007669"/>
    <property type="project" value="TreeGrafter"/>
</dbReference>
<feature type="transmembrane region" description="Helical" evidence="2">
    <location>
        <begin position="453"/>
        <end position="470"/>
    </location>
</feature>
<accession>A0A2U1NT21</accession>
<feature type="compositionally biased region" description="Basic and acidic residues" evidence="1">
    <location>
        <begin position="209"/>
        <end position="225"/>
    </location>
</feature>
<dbReference type="AlphaFoldDB" id="A0A2U1NT21"/>
<feature type="region of interest" description="Disordered" evidence="1">
    <location>
        <begin position="159"/>
        <end position="234"/>
    </location>
</feature>
<organism evidence="4 5">
    <name type="scientific">Artemisia annua</name>
    <name type="common">Sweet wormwood</name>
    <dbReference type="NCBI Taxonomy" id="35608"/>
    <lineage>
        <taxon>Eukaryota</taxon>
        <taxon>Viridiplantae</taxon>
        <taxon>Streptophyta</taxon>
        <taxon>Embryophyta</taxon>
        <taxon>Tracheophyta</taxon>
        <taxon>Spermatophyta</taxon>
        <taxon>Magnoliopsida</taxon>
        <taxon>eudicotyledons</taxon>
        <taxon>Gunneridae</taxon>
        <taxon>Pentapetalae</taxon>
        <taxon>asterids</taxon>
        <taxon>campanulids</taxon>
        <taxon>Asterales</taxon>
        <taxon>Asteraceae</taxon>
        <taxon>Asteroideae</taxon>
        <taxon>Anthemideae</taxon>
        <taxon>Artemisiinae</taxon>
        <taxon>Artemisia</taxon>
    </lineage>
</organism>
<evidence type="ECO:0000256" key="1">
    <source>
        <dbReference type="SAM" id="MobiDB-lite"/>
    </source>
</evidence>
<gene>
    <name evidence="4" type="ORF">CTI12_AA232750</name>
</gene>
<dbReference type="OrthoDB" id="1652385at2759"/>
<feature type="domain" description="PGG" evidence="3">
    <location>
        <begin position="652"/>
        <end position="765"/>
    </location>
</feature>
<feature type="transmembrane region" description="Helical" evidence="2">
    <location>
        <begin position="786"/>
        <end position="810"/>
    </location>
</feature>
<evidence type="ECO:0000259" key="3">
    <source>
        <dbReference type="Pfam" id="PF13962"/>
    </source>
</evidence>
<proteinExistence type="predicted"/>
<sequence length="887" mass="100602">MEMEQLSPNHKRSLSGSETARPSMEMGDSSQIKSHSQEINSQTGSDLHMDRFLKDDVENNKDLLESSYLIVPGSPPISENKFQGKAPSYTSKVIHPGDHSQAPSYTRVYLCNESYTGDYEPQPVSPPLRRRHQANAFSDYGGNHSMVWSDAGLGFDNNSKPPSMTDFKPGFYNNSKPPSYGDLRMDDFENDHNSNPSVLASQEPPLPKSEPKKTPNEDKSTKKNDNLAISAQPEDVNYTRASTVSISNFVSVKLSGKSNYDMWKAQMECLMKSHKMRGLVIKDRELPVNKNNELIERYEILLNGWLIGSLSEEIIKDNRIYGKGAKASTLLEPRDKKEKQGTSIELKLIKKLRNATLEGYWWKAKSILKTNEDLAREVMKINPHLAKRPSTLKVLTRNFPSQISFTETLMYPSLNDVCHKLVKRSFLLLHSLEYLYARAGETLWKMRRFKNKYYYSLFPVLVISLHVVPIKNIEKERKEHKEAKKFLKWICNQNILKAKNSKDSPFDKFYKESLMEAACRDVYEVLDQILKLSSNAMKVKNKDGHNIIQLAVINRSTKVYNLLTPIIEGKGSYRRVMDVFNNNLLHLAGRLAPLAVLSCTSGAALQLQQDLQWREEVKKLMEPTQHTQKNVDYETPEMVFSREHANLVKEGEKWMKTTAESCSITAALIITIVFAAAITVPGGSNQETGFPLFKKRIAFNIFAVADAVSLFSASTSLLVFLSILTTRFAEKDFLISLPRRLFVGLCLLFLSTTAMMFAFSTILFIVFCDERLWMLAPIGGLTCFPIAAIVTLQLPLVIDLYQATSITIFVKRKESYRVKRDSSYNNLLHLAGKLEPSSVLSRKTGAPLQLQRELQFREEVGKIMEPAQLTEVNADNETPEMGFTRDT</sequence>
<dbReference type="EMBL" id="PKPP01002245">
    <property type="protein sequence ID" value="PWA76618.1"/>
    <property type="molecule type" value="Genomic_DNA"/>
</dbReference>
<feature type="transmembrane region" description="Helical" evidence="2">
    <location>
        <begin position="662"/>
        <end position="681"/>
    </location>
</feature>
<dbReference type="Proteomes" id="UP000245207">
    <property type="component" value="Unassembled WGS sequence"/>
</dbReference>
<feature type="compositionally biased region" description="Polar residues" evidence="1">
    <location>
        <begin position="28"/>
        <end position="45"/>
    </location>
</feature>
<protein>
    <submittedName>
        <fullName evidence="4">PGG domain-containing protein</fullName>
    </submittedName>
</protein>
<name>A0A2U1NT21_ARTAN</name>
<keyword evidence="5" id="KW-1185">Reference proteome</keyword>
<feature type="region of interest" description="Disordered" evidence="1">
    <location>
        <begin position="1"/>
        <end position="53"/>
    </location>
</feature>
<dbReference type="PANTHER" id="PTHR24177">
    <property type="entry name" value="CASKIN"/>
    <property type="match status" value="1"/>
</dbReference>
<feature type="transmembrane region" description="Helical" evidence="2">
    <location>
        <begin position="741"/>
        <end position="766"/>
    </location>
</feature>
<keyword evidence="2" id="KW-0472">Membrane</keyword>
<reference evidence="4 5" key="1">
    <citation type="journal article" date="2018" name="Mol. Plant">
        <title>The genome of Artemisia annua provides insight into the evolution of Asteraceae family and artemisinin biosynthesis.</title>
        <authorList>
            <person name="Shen Q."/>
            <person name="Zhang L."/>
            <person name="Liao Z."/>
            <person name="Wang S."/>
            <person name="Yan T."/>
            <person name="Shi P."/>
            <person name="Liu M."/>
            <person name="Fu X."/>
            <person name="Pan Q."/>
            <person name="Wang Y."/>
            <person name="Lv Z."/>
            <person name="Lu X."/>
            <person name="Zhang F."/>
            <person name="Jiang W."/>
            <person name="Ma Y."/>
            <person name="Chen M."/>
            <person name="Hao X."/>
            <person name="Li L."/>
            <person name="Tang Y."/>
            <person name="Lv G."/>
            <person name="Zhou Y."/>
            <person name="Sun X."/>
            <person name="Brodelius P.E."/>
            <person name="Rose J.K.C."/>
            <person name="Tang K."/>
        </authorList>
    </citation>
    <scope>NUCLEOTIDE SEQUENCE [LARGE SCALE GENOMIC DNA]</scope>
    <source>
        <strain evidence="5">cv. Huhao1</strain>
        <tissue evidence="4">Leaf</tissue>
    </source>
</reference>